<dbReference type="EMBL" id="QEAP01000001">
    <property type="protein sequence ID" value="TPX78684.1"/>
    <property type="molecule type" value="Genomic_DNA"/>
</dbReference>
<keyword evidence="3" id="KW-0963">Cytoplasm</keyword>
<comment type="caution">
    <text evidence="13">The sequence shown here is derived from an EMBL/GenBank/DDBJ whole genome shotgun (WGS) entry which is preliminary data.</text>
</comment>
<evidence type="ECO:0000256" key="11">
    <source>
        <dbReference type="SAM" id="Phobius"/>
    </source>
</evidence>
<dbReference type="AlphaFoldDB" id="A0A507FQZ6"/>
<sequence length="654" mass="71450">MLGNLRARTPSNTASSTVGRRSARLSVSSPPETFYGGTRRPRTASRGSSTSRGVKANIIIDLREPASKSEASDDGDSERDEASDVDFATVDSADNAVKADESAVDMTDNAPGDDMDGVEENLSPYEMERLRRLEENKKQLLALGIYKDPAVTQAAQASLQPTKRVKRSKSAVSNEPRRLSNRLAGKTEEFKGLRYKDITVDNDDIALDLGDDKSESSMSDGEREYDADGKPIIVKPMKFAPRKQQKNSSAKHRRYQHGGRIYDSVNGTSCHQCRQKTLDPKVKCTNMITYRNPDGTEVRALCPLMMDDQCLEGRYGETVAAMVAKGKQPTGQLKQTALQLGYKSVSDMLVKTGKLGGAGGRKKDTARDSLAATNTDKKEGNESAADRVENDRSQMMTETPSIVAGQEIDGSNATVDNANAEDEESDKNVQGTAVAAEVEEQVKGNESEIDGTETESLGMKKGNGAKGSLLGNLKDEKFNKNFPIEKKIRFSNRFFQIALSFISYYFLSQSVGALIDSHGLRQTYNFNWLLSLISPAIAGALVGQYFAPIIVTNWTSTKILSLELLCDLTCTVFWIGCFASDIDLMKGDCPPGKSHGCDMFNWGLAWNILSAISWGVAVFLDIKSLGIGLGFINWGDPIADMELESQIMRGARIF</sequence>
<feature type="transmembrane region" description="Helical" evidence="11">
    <location>
        <begin position="559"/>
        <end position="579"/>
    </location>
</feature>
<evidence type="ECO:0000313" key="13">
    <source>
        <dbReference type="EMBL" id="TPX78684.1"/>
    </source>
</evidence>
<evidence type="ECO:0000313" key="14">
    <source>
        <dbReference type="Proteomes" id="UP000320333"/>
    </source>
</evidence>
<evidence type="ECO:0000256" key="2">
    <source>
        <dbReference type="ARBA" id="ARBA00004496"/>
    </source>
</evidence>
<keyword evidence="14" id="KW-1185">Reference proteome</keyword>
<keyword evidence="5" id="KW-0597">Phosphoprotein</keyword>
<comment type="subcellular location">
    <subcellularLocation>
        <location evidence="2">Cytoplasm</location>
    </subcellularLocation>
    <subcellularLocation>
        <location evidence="1">Nucleus</location>
    </subcellularLocation>
</comment>
<evidence type="ECO:0000256" key="10">
    <source>
        <dbReference type="SAM" id="MobiDB-lite"/>
    </source>
</evidence>
<dbReference type="OrthoDB" id="298344at2759"/>
<feature type="compositionally biased region" description="Acidic residues" evidence="10">
    <location>
        <begin position="72"/>
        <end position="84"/>
    </location>
</feature>
<gene>
    <name evidence="13" type="ORF">CcCBS67573_g00068</name>
</gene>
<feature type="transmembrane region" description="Helical" evidence="11">
    <location>
        <begin position="527"/>
        <end position="547"/>
    </location>
</feature>
<dbReference type="InterPro" id="IPR040221">
    <property type="entry name" value="CDCA7/CDA7L"/>
</dbReference>
<evidence type="ECO:0000256" key="9">
    <source>
        <dbReference type="ARBA" id="ARBA00023242"/>
    </source>
</evidence>
<keyword evidence="7" id="KW-0805">Transcription regulation</keyword>
<dbReference type="GO" id="GO:0006355">
    <property type="term" value="P:regulation of DNA-templated transcription"/>
    <property type="evidence" value="ECO:0007669"/>
    <property type="project" value="InterPro"/>
</dbReference>
<feature type="compositionally biased region" description="Low complexity" evidence="10">
    <location>
        <begin position="44"/>
        <end position="53"/>
    </location>
</feature>
<keyword evidence="11" id="KW-0812">Transmembrane</keyword>
<feature type="region of interest" description="Disordered" evidence="10">
    <location>
        <begin position="157"/>
        <end position="178"/>
    </location>
</feature>
<dbReference type="GO" id="GO:0005634">
    <property type="term" value="C:nucleus"/>
    <property type="evidence" value="ECO:0007669"/>
    <property type="project" value="UniProtKB-SubCell"/>
</dbReference>
<keyword evidence="11" id="KW-0472">Membrane</keyword>
<keyword evidence="6" id="KW-0832">Ubl conjugation</keyword>
<protein>
    <recommendedName>
        <fullName evidence="12">Zinc-finger domain-containing protein</fullName>
    </recommendedName>
</protein>
<keyword evidence="8" id="KW-0804">Transcription</keyword>
<keyword evidence="4" id="KW-1017">Isopeptide bond</keyword>
<feature type="compositionally biased region" description="Basic and acidic residues" evidence="10">
    <location>
        <begin position="61"/>
        <end position="71"/>
    </location>
</feature>
<evidence type="ECO:0000256" key="6">
    <source>
        <dbReference type="ARBA" id="ARBA00022843"/>
    </source>
</evidence>
<feature type="region of interest" description="Disordered" evidence="10">
    <location>
        <begin position="1"/>
        <end position="94"/>
    </location>
</feature>
<dbReference type="PANTHER" id="PTHR31169:SF8">
    <property type="entry name" value="ZINC-FINGER DOMAIN OF MONOAMINE-OXIDASE A REPRESSOR R1 PROTEIN"/>
    <property type="match status" value="1"/>
</dbReference>
<reference evidence="13 14" key="1">
    <citation type="journal article" date="2019" name="Sci. Rep.">
        <title>Comparative genomics of chytrid fungi reveal insights into the obligate biotrophic and pathogenic lifestyle of Synchytrium endobioticum.</title>
        <authorList>
            <person name="van de Vossenberg B.T.L.H."/>
            <person name="Warris S."/>
            <person name="Nguyen H.D.T."/>
            <person name="van Gent-Pelzer M.P.E."/>
            <person name="Joly D.L."/>
            <person name="van de Geest H.C."/>
            <person name="Bonants P.J.M."/>
            <person name="Smith D.S."/>
            <person name="Levesque C.A."/>
            <person name="van der Lee T.A.J."/>
        </authorList>
    </citation>
    <scope>NUCLEOTIDE SEQUENCE [LARGE SCALE GENOMIC DNA]</scope>
    <source>
        <strain evidence="13 14">CBS 675.73</strain>
    </source>
</reference>
<feature type="compositionally biased region" description="Polar residues" evidence="10">
    <location>
        <begin position="9"/>
        <end position="31"/>
    </location>
</feature>
<feature type="transmembrane region" description="Helical" evidence="11">
    <location>
        <begin position="494"/>
        <end position="515"/>
    </location>
</feature>
<accession>A0A507FQZ6</accession>
<dbReference type="InterPro" id="IPR018866">
    <property type="entry name" value="Znf-4CXXC_R1"/>
</dbReference>
<evidence type="ECO:0000256" key="1">
    <source>
        <dbReference type="ARBA" id="ARBA00004123"/>
    </source>
</evidence>
<feature type="region of interest" description="Disordered" evidence="10">
    <location>
        <begin position="438"/>
        <end position="461"/>
    </location>
</feature>
<dbReference type="PANTHER" id="PTHR31169">
    <property type="entry name" value="OS05G0300700 PROTEIN"/>
    <property type="match status" value="1"/>
</dbReference>
<evidence type="ECO:0000256" key="3">
    <source>
        <dbReference type="ARBA" id="ARBA00022490"/>
    </source>
</evidence>
<feature type="domain" description="Zinc-finger" evidence="12">
    <location>
        <begin position="262"/>
        <end position="325"/>
    </location>
</feature>
<keyword evidence="9" id="KW-0539">Nucleus</keyword>
<dbReference type="GO" id="GO:0005737">
    <property type="term" value="C:cytoplasm"/>
    <property type="evidence" value="ECO:0007669"/>
    <property type="project" value="UniProtKB-SubCell"/>
</dbReference>
<dbReference type="Pfam" id="PF10497">
    <property type="entry name" value="zf-4CXXC_R1"/>
    <property type="match status" value="1"/>
</dbReference>
<evidence type="ECO:0000256" key="4">
    <source>
        <dbReference type="ARBA" id="ARBA00022499"/>
    </source>
</evidence>
<feature type="transmembrane region" description="Helical" evidence="11">
    <location>
        <begin position="599"/>
        <end position="620"/>
    </location>
</feature>
<feature type="compositionally biased region" description="Basic and acidic residues" evidence="10">
    <location>
        <begin position="375"/>
        <end position="392"/>
    </location>
</feature>
<keyword evidence="11" id="KW-1133">Transmembrane helix</keyword>
<evidence type="ECO:0000259" key="12">
    <source>
        <dbReference type="Pfam" id="PF10497"/>
    </source>
</evidence>
<organism evidence="13 14">
    <name type="scientific">Chytriomyces confervae</name>
    <dbReference type="NCBI Taxonomy" id="246404"/>
    <lineage>
        <taxon>Eukaryota</taxon>
        <taxon>Fungi</taxon>
        <taxon>Fungi incertae sedis</taxon>
        <taxon>Chytridiomycota</taxon>
        <taxon>Chytridiomycota incertae sedis</taxon>
        <taxon>Chytridiomycetes</taxon>
        <taxon>Chytridiales</taxon>
        <taxon>Chytriomycetaceae</taxon>
        <taxon>Chytriomyces</taxon>
    </lineage>
</organism>
<dbReference type="Proteomes" id="UP000320333">
    <property type="component" value="Unassembled WGS sequence"/>
</dbReference>
<evidence type="ECO:0000256" key="8">
    <source>
        <dbReference type="ARBA" id="ARBA00023163"/>
    </source>
</evidence>
<proteinExistence type="predicted"/>
<evidence type="ECO:0000256" key="5">
    <source>
        <dbReference type="ARBA" id="ARBA00022553"/>
    </source>
</evidence>
<evidence type="ECO:0000256" key="7">
    <source>
        <dbReference type="ARBA" id="ARBA00023015"/>
    </source>
</evidence>
<name>A0A507FQZ6_9FUNG</name>
<feature type="region of interest" description="Disordered" evidence="10">
    <location>
        <begin position="353"/>
        <end position="394"/>
    </location>
</feature>